<organism evidence="1 2">
    <name type="scientific">Cuscuta campestris</name>
    <dbReference type="NCBI Taxonomy" id="132261"/>
    <lineage>
        <taxon>Eukaryota</taxon>
        <taxon>Viridiplantae</taxon>
        <taxon>Streptophyta</taxon>
        <taxon>Embryophyta</taxon>
        <taxon>Tracheophyta</taxon>
        <taxon>Spermatophyta</taxon>
        <taxon>Magnoliopsida</taxon>
        <taxon>eudicotyledons</taxon>
        <taxon>Gunneridae</taxon>
        <taxon>Pentapetalae</taxon>
        <taxon>asterids</taxon>
        <taxon>lamiids</taxon>
        <taxon>Solanales</taxon>
        <taxon>Convolvulaceae</taxon>
        <taxon>Cuscuteae</taxon>
        <taxon>Cuscuta</taxon>
        <taxon>Cuscuta subgen. Grammica</taxon>
        <taxon>Cuscuta sect. Cleistogrammica</taxon>
    </lineage>
</organism>
<name>A0A484L5M0_9ASTE</name>
<sequence>MWLVRPMASPFPSMGQSLRLLMELRHRLRLPSQIGKRSKPLMVVALRLGSSRLLICLWDFRRRLRRQKPNPTIQTALESEKRSLVMRWMTGFASFHLI</sequence>
<protein>
    <submittedName>
        <fullName evidence="1">Uncharacterized protein</fullName>
    </submittedName>
</protein>
<keyword evidence="2" id="KW-1185">Reference proteome</keyword>
<dbReference type="Proteomes" id="UP000595140">
    <property type="component" value="Unassembled WGS sequence"/>
</dbReference>
<dbReference type="AlphaFoldDB" id="A0A484L5M0"/>
<reference evidence="1 2" key="1">
    <citation type="submission" date="2018-04" db="EMBL/GenBank/DDBJ databases">
        <authorList>
            <person name="Vogel A."/>
        </authorList>
    </citation>
    <scope>NUCLEOTIDE SEQUENCE [LARGE SCALE GENOMIC DNA]</scope>
</reference>
<evidence type="ECO:0000313" key="2">
    <source>
        <dbReference type="Proteomes" id="UP000595140"/>
    </source>
</evidence>
<proteinExistence type="predicted"/>
<evidence type="ECO:0000313" key="1">
    <source>
        <dbReference type="EMBL" id="VFQ71633.1"/>
    </source>
</evidence>
<accession>A0A484L5M0</accession>
<gene>
    <name evidence="1" type="ORF">CCAM_LOCUS13409</name>
</gene>
<dbReference type="EMBL" id="OOIL02001045">
    <property type="protein sequence ID" value="VFQ71633.1"/>
    <property type="molecule type" value="Genomic_DNA"/>
</dbReference>